<dbReference type="AlphaFoldDB" id="M4C261"/>
<accession>M4C261</accession>
<organism evidence="1 2">
    <name type="scientific">Hyaloperonospora arabidopsidis (strain Emoy2)</name>
    <name type="common">Downy mildew agent</name>
    <name type="synonym">Peronospora arabidopsidis</name>
    <dbReference type="NCBI Taxonomy" id="559515"/>
    <lineage>
        <taxon>Eukaryota</taxon>
        <taxon>Sar</taxon>
        <taxon>Stramenopiles</taxon>
        <taxon>Oomycota</taxon>
        <taxon>Peronosporomycetes</taxon>
        <taxon>Peronosporales</taxon>
        <taxon>Peronosporaceae</taxon>
        <taxon>Hyaloperonospora</taxon>
    </lineage>
</organism>
<sequence>MSSKDKAMRQLATSMQEHPVMEMERKKFSFAPVYANVLKIATRPPDTWDEFSRDEKIARLLADPTIESWAAYVRSIYKNDHKAELEMIRTLFPMNQSDTTLANEVAASLQAQAKEYLKKELHDAQSVGKMHLKYDPSVHLVSVRVDKGMKRGRSDD</sequence>
<dbReference type="HOGENOM" id="CLU_1690095_0_0_1"/>
<dbReference type="EMBL" id="JH598118">
    <property type="status" value="NOT_ANNOTATED_CDS"/>
    <property type="molecule type" value="Genomic_DNA"/>
</dbReference>
<dbReference type="EnsemblProtists" id="HpaT813176">
    <property type="protein sequence ID" value="HpaP813176"/>
    <property type="gene ID" value="HpaG813176"/>
</dbReference>
<reference evidence="1" key="2">
    <citation type="submission" date="2015-06" db="UniProtKB">
        <authorList>
            <consortium name="EnsemblProtists"/>
        </authorList>
    </citation>
    <scope>IDENTIFICATION</scope>
    <source>
        <strain evidence="1">Emoy2</strain>
    </source>
</reference>
<evidence type="ECO:0000313" key="2">
    <source>
        <dbReference type="Proteomes" id="UP000011713"/>
    </source>
</evidence>
<dbReference type="VEuPathDB" id="FungiDB:HpaG813176"/>
<keyword evidence="2" id="KW-1185">Reference proteome</keyword>
<protein>
    <submittedName>
        <fullName evidence="1">Uncharacterized protein</fullName>
    </submittedName>
</protein>
<dbReference type="InParanoid" id="M4C261"/>
<dbReference type="Proteomes" id="UP000011713">
    <property type="component" value="Unassembled WGS sequence"/>
</dbReference>
<evidence type="ECO:0000313" key="1">
    <source>
        <dbReference type="EnsemblProtists" id="HpaP813176"/>
    </source>
</evidence>
<name>M4C261_HYAAE</name>
<reference evidence="2" key="1">
    <citation type="journal article" date="2010" name="Science">
        <title>Signatures of adaptation to obligate biotrophy in the Hyaloperonospora arabidopsidis genome.</title>
        <authorList>
            <person name="Baxter L."/>
            <person name="Tripathy S."/>
            <person name="Ishaque N."/>
            <person name="Boot N."/>
            <person name="Cabral A."/>
            <person name="Kemen E."/>
            <person name="Thines M."/>
            <person name="Ah-Fong A."/>
            <person name="Anderson R."/>
            <person name="Badejoko W."/>
            <person name="Bittner-Eddy P."/>
            <person name="Boore J.L."/>
            <person name="Chibucos M.C."/>
            <person name="Coates M."/>
            <person name="Dehal P."/>
            <person name="Delehaunty K."/>
            <person name="Dong S."/>
            <person name="Downton P."/>
            <person name="Dumas B."/>
            <person name="Fabro G."/>
            <person name="Fronick C."/>
            <person name="Fuerstenberg S.I."/>
            <person name="Fulton L."/>
            <person name="Gaulin E."/>
            <person name="Govers F."/>
            <person name="Hughes L."/>
            <person name="Humphray S."/>
            <person name="Jiang R.H."/>
            <person name="Judelson H."/>
            <person name="Kamoun S."/>
            <person name="Kyung K."/>
            <person name="Meijer H."/>
            <person name="Minx P."/>
            <person name="Morris P."/>
            <person name="Nelson J."/>
            <person name="Phuntumart V."/>
            <person name="Qutob D."/>
            <person name="Rehmany A."/>
            <person name="Rougon-Cardoso A."/>
            <person name="Ryden P."/>
            <person name="Torto-Alalibo T."/>
            <person name="Studholme D."/>
            <person name="Wang Y."/>
            <person name="Win J."/>
            <person name="Wood J."/>
            <person name="Clifton S.W."/>
            <person name="Rogers J."/>
            <person name="Van den Ackerveken G."/>
            <person name="Jones J.D."/>
            <person name="McDowell J.M."/>
            <person name="Beynon J."/>
            <person name="Tyler B.M."/>
        </authorList>
    </citation>
    <scope>NUCLEOTIDE SEQUENCE [LARGE SCALE GENOMIC DNA]</scope>
    <source>
        <strain evidence="2">Emoy2</strain>
    </source>
</reference>
<proteinExistence type="predicted"/>